<dbReference type="Proteomes" id="UP000694843">
    <property type="component" value="Unplaced"/>
</dbReference>
<dbReference type="RefSeq" id="XP_018013046.1">
    <property type="nucleotide sequence ID" value="XM_018157557.1"/>
</dbReference>
<protein>
    <submittedName>
        <fullName evidence="2">Uncharacterized protein LOC108670107</fullName>
    </submittedName>
</protein>
<gene>
    <name evidence="2" type="primary">LOC108670107</name>
</gene>
<reference evidence="2" key="1">
    <citation type="submission" date="2025-08" db="UniProtKB">
        <authorList>
            <consortium name="RefSeq"/>
        </authorList>
    </citation>
    <scope>IDENTIFICATION</scope>
    <source>
        <tissue evidence="2">Whole organism</tissue>
    </source>
</reference>
<dbReference type="GeneID" id="108670107"/>
<dbReference type="OMA" id="ITIIFRN"/>
<evidence type="ECO:0000313" key="1">
    <source>
        <dbReference type="Proteomes" id="UP000694843"/>
    </source>
</evidence>
<name>A0A8B7NI60_HYAAZ</name>
<proteinExistence type="predicted"/>
<keyword evidence="1" id="KW-1185">Reference proteome</keyword>
<accession>A0A8B7NI60</accession>
<organism evidence="1 2">
    <name type="scientific">Hyalella azteca</name>
    <name type="common">Amphipod</name>
    <dbReference type="NCBI Taxonomy" id="294128"/>
    <lineage>
        <taxon>Eukaryota</taxon>
        <taxon>Metazoa</taxon>
        <taxon>Ecdysozoa</taxon>
        <taxon>Arthropoda</taxon>
        <taxon>Crustacea</taxon>
        <taxon>Multicrustacea</taxon>
        <taxon>Malacostraca</taxon>
        <taxon>Eumalacostraca</taxon>
        <taxon>Peracarida</taxon>
        <taxon>Amphipoda</taxon>
        <taxon>Senticaudata</taxon>
        <taxon>Talitrida</taxon>
        <taxon>Talitroidea</taxon>
        <taxon>Hyalellidae</taxon>
        <taxon>Hyalella</taxon>
    </lineage>
</organism>
<dbReference type="AlphaFoldDB" id="A0A8B7NI60"/>
<dbReference type="KEGG" id="hazt:108670107"/>
<dbReference type="OrthoDB" id="6378258at2759"/>
<evidence type="ECO:0000313" key="2">
    <source>
        <dbReference type="RefSeq" id="XP_018013046.1"/>
    </source>
</evidence>
<sequence length="485" mass="55435">MGEDLDRIIWDEELGESERRIIFTEEKGGDLPEYTYDRELSDFQITEDAVRKQLASLEKRNASGPDGISPSLLAEHAEPLAQPITIIFRNSLESGTIARDWRTSNVTPIFKKGSRLLASNYRPVSLTCILCNCMEALVRDQIVDHLQCNSLISRKQHGFTKGRSCVTQLLESLDIWTEALDEGGSIDAVYMDYMKDAQTACSKSGGSWHQGESTPVDDTKVFARSDIPEARKTLQEDLDRLHKWSMDWQLHFHPEKCNLLRLGYTSDTVQYTMRGCNAQGKEYVTLLMERDTEKNLGVVIDRDLSFKGQVVQATAKANRVLGVIRRTFDCITPEIFIQRYKSLVRPMLDYGHSLWQPRHKTLCSDLDDVQRRAAKLIASLKDKPYPERLASLGLPSLEHRRLRGDMIDIFKYVHGAYEADRLQLHLHDGRVTRENSLKLAKGQCRLNVRASYFSYQVVSIWNSLPDNVVTAPSINAFKIRLDKHW</sequence>
<dbReference type="PANTHER" id="PTHR33332">
    <property type="entry name" value="REVERSE TRANSCRIPTASE DOMAIN-CONTAINING PROTEIN"/>
    <property type="match status" value="1"/>
</dbReference>